<proteinExistence type="predicted"/>
<feature type="region of interest" description="Disordered" evidence="5">
    <location>
        <begin position="132"/>
        <end position="161"/>
    </location>
</feature>
<dbReference type="Pfam" id="PF05495">
    <property type="entry name" value="zf-CHY"/>
    <property type="match status" value="1"/>
</dbReference>
<dbReference type="Proteomes" id="UP000186303">
    <property type="component" value="Chromosome 5"/>
</dbReference>
<dbReference type="GO" id="GO:0045041">
    <property type="term" value="P:protein import into mitochondrial intermembrane space"/>
    <property type="evidence" value="ECO:0007669"/>
    <property type="project" value="TreeGrafter"/>
</dbReference>
<dbReference type="InterPro" id="IPR008913">
    <property type="entry name" value="Znf_CHY"/>
</dbReference>
<dbReference type="AlphaFoldDB" id="A0A1M8A9D0"/>
<evidence type="ECO:0000256" key="5">
    <source>
        <dbReference type="SAM" id="MobiDB-lite"/>
    </source>
</evidence>
<dbReference type="STRING" id="1230383.A0A1M8A9D0"/>
<keyword evidence="8" id="KW-1185">Reference proteome</keyword>
<evidence type="ECO:0000313" key="8">
    <source>
        <dbReference type="Proteomes" id="UP000186303"/>
    </source>
</evidence>
<evidence type="ECO:0000256" key="2">
    <source>
        <dbReference type="ARBA" id="ARBA00022771"/>
    </source>
</evidence>
<dbReference type="PROSITE" id="PS51266">
    <property type="entry name" value="ZF_CHY"/>
    <property type="match status" value="1"/>
</dbReference>
<accession>A0A1M8A9D0</accession>
<evidence type="ECO:0000256" key="1">
    <source>
        <dbReference type="ARBA" id="ARBA00022723"/>
    </source>
</evidence>
<keyword evidence="2 4" id="KW-0863">Zinc-finger</keyword>
<dbReference type="GO" id="GO:0005758">
    <property type="term" value="C:mitochondrial intermembrane space"/>
    <property type="evidence" value="ECO:0007669"/>
    <property type="project" value="TreeGrafter"/>
</dbReference>
<dbReference type="PANTHER" id="PTHR28082:SF2">
    <property type="entry name" value="CHY-TYPE DOMAIN-CONTAINING PROTEIN"/>
    <property type="match status" value="1"/>
</dbReference>
<evidence type="ECO:0000259" key="6">
    <source>
        <dbReference type="PROSITE" id="PS51266"/>
    </source>
</evidence>
<evidence type="ECO:0000256" key="3">
    <source>
        <dbReference type="ARBA" id="ARBA00022833"/>
    </source>
</evidence>
<evidence type="ECO:0000256" key="4">
    <source>
        <dbReference type="PROSITE-ProRule" id="PRU00601"/>
    </source>
</evidence>
<keyword evidence="3" id="KW-0862">Zinc</keyword>
<feature type="compositionally biased region" description="Polar residues" evidence="5">
    <location>
        <begin position="136"/>
        <end position="147"/>
    </location>
</feature>
<dbReference type="VEuPathDB" id="FungiDB:MSYG_3367"/>
<organism evidence="7 8">
    <name type="scientific">Malassezia sympodialis (strain ATCC 42132)</name>
    <name type="common">Atopic eczema-associated yeast</name>
    <dbReference type="NCBI Taxonomy" id="1230383"/>
    <lineage>
        <taxon>Eukaryota</taxon>
        <taxon>Fungi</taxon>
        <taxon>Dikarya</taxon>
        <taxon>Basidiomycota</taxon>
        <taxon>Ustilaginomycotina</taxon>
        <taxon>Malasseziomycetes</taxon>
        <taxon>Malasseziales</taxon>
        <taxon>Malasseziaceae</taxon>
        <taxon>Malassezia</taxon>
    </lineage>
</organism>
<gene>
    <name evidence="7" type="ORF">MSYG_3367</name>
</gene>
<dbReference type="OMA" id="TELAFLC"/>
<feature type="region of interest" description="Disordered" evidence="5">
    <location>
        <begin position="91"/>
        <end position="118"/>
    </location>
</feature>
<sequence>MCKHILNAQVAIRAPCCRKFFDCPECHSETQDHPLAKTTELAFLCKKCRRAFRKDMAQYEQADEFCPHCDNHYVIEAKTPQLMLSVEGEDGRVDPSIMRDDRAPLPPPKSEDGSKIDHGGYQAAALAFQKKVAQGQAGQSSTNTSSVPPLMDFQDEDLDWD</sequence>
<dbReference type="GO" id="GO:0008270">
    <property type="term" value="F:zinc ion binding"/>
    <property type="evidence" value="ECO:0007669"/>
    <property type="project" value="UniProtKB-KW"/>
</dbReference>
<dbReference type="InterPro" id="IPR037274">
    <property type="entry name" value="Znf_CHY_sf"/>
</dbReference>
<feature type="domain" description="CHY-type" evidence="6">
    <location>
        <begin position="1"/>
        <end position="71"/>
    </location>
</feature>
<protein>
    <recommendedName>
        <fullName evidence="6">CHY-type domain-containing protein</fullName>
    </recommendedName>
</protein>
<reference evidence="8" key="1">
    <citation type="journal article" date="2017" name="Nucleic Acids Res.">
        <title>Proteogenomics produces comprehensive and highly accurate protein-coding gene annotation in a complete genome assembly of Malassezia sympodialis.</title>
        <authorList>
            <person name="Zhu Y."/>
            <person name="Engstroem P.G."/>
            <person name="Tellgren-Roth C."/>
            <person name="Baudo C.D."/>
            <person name="Kennell J.C."/>
            <person name="Sun S."/>
            <person name="Billmyre R.B."/>
            <person name="Schroeder M.S."/>
            <person name="Andersson A."/>
            <person name="Holm T."/>
            <person name="Sigurgeirsson B."/>
            <person name="Wu G."/>
            <person name="Sankaranarayanan S.R."/>
            <person name="Siddharthan R."/>
            <person name="Sanyal K."/>
            <person name="Lundeberg J."/>
            <person name="Nystedt B."/>
            <person name="Boekhout T."/>
            <person name="Dawson T.L. Jr."/>
            <person name="Heitman J."/>
            <person name="Scheynius A."/>
            <person name="Lehtioe J."/>
        </authorList>
    </citation>
    <scope>NUCLEOTIDE SEQUENCE [LARGE SCALE GENOMIC DNA]</scope>
    <source>
        <strain evidence="8">ATCC 42132</strain>
    </source>
</reference>
<dbReference type="EMBL" id="LT671825">
    <property type="protein sequence ID" value="SHO79018.1"/>
    <property type="molecule type" value="Genomic_DNA"/>
</dbReference>
<dbReference type="PANTHER" id="PTHR28082">
    <property type="entry name" value="ZINC FINGER PROTEIN"/>
    <property type="match status" value="1"/>
</dbReference>
<keyword evidence="1" id="KW-0479">Metal-binding</keyword>
<dbReference type="InterPro" id="IPR052604">
    <property type="entry name" value="Mito_Tim_assembly_helper"/>
</dbReference>
<evidence type="ECO:0000313" key="7">
    <source>
        <dbReference type="EMBL" id="SHO79018.1"/>
    </source>
</evidence>
<dbReference type="SUPFAM" id="SSF161219">
    <property type="entry name" value="CHY zinc finger-like"/>
    <property type="match status" value="1"/>
</dbReference>
<dbReference type="OrthoDB" id="411372at2759"/>
<name>A0A1M8A9D0_MALS4</name>